<evidence type="ECO:0000259" key="6">
    <source>
        <dbReference type="Pfam" id="PF11806"/>
    </source>
</evidence>
<dbReference type="Proteomes" id="UP000580517">
    <property type="component" value="Unassembled WGS sequence"/>
</dbReference>
<keyword evidence="8" id="KW-1185">Reference proteome</keyword>
<accession>A0A853F9G1</accession>
<dbReference type="InterPro" id="IPR000801">
    <property type="entry name" value="Esterase-like"/>
</dbReference>
<evidence type="ECO:0000256" key="4">
    <source>
        <dbReference type="ARBA" id="ARBA00024201"/>
    </source>
</evidence>
<dbReference type="Gene3D" id="3.40.50.1820">
    <property type="entry name" value="alpha/beta hydrolase"/>
    <property type="match status" value="1"/>
</dbReference>
<dbReference type="InterPro" id="IPR014756">
    <property type="entry name" value="Ig_E-set"/>
</dbReference>
<dbReference type="InterPro" id="IPR013783">
    <property type="entry name" value="Ig-like_fold"/>
</dbReference>
<evidence type="ECO:0000313" key="8">
    <source>
        <dbReference type="Proteomes" id="UP000580517"/>
    </source>
</evidence>
<feature type="region of interest" description="Disordered" evidence="5">
    <location>
        <begin position="15"/>
        <end position="34"/>
    </location>
</feature>
<dbReference type="PANTHER" id="PTHR48098:SF3">
    <property type="entry name" value="IRON(III) ENTEROBACTIN ESTERASE"/>
    <property type="match status" value="1"/>
</dbReference>
<proteinExistence type="inferred from homology"/>
<evidence type="ECO:0000256" key="3">
    <source>
        <dbReference type="ARBA" id="ARBA00022801"/>
    </source>
</evidence>
<dbReference type="SUPFAM" id="SSF53474">
    <property type="entry name" value="alpha/beta-Hydrolases"/>
    <property type="match status" value="1"/>
</dbReference>
<comment type="similarity">
    <text evidence="4">Belongs to the Fes family.</text>
</comment>
<feature type="domain" description="Enterochelin esterase N-terminal" evidence="6">
    <location>
        <begin position="185"/>
        <end position="293"/>
    </location>
</feature>
<gene>
    <name evidence="7" type="ORF">H0A68_05100</name>
</gene>
<dbReference type="Gene3D" id="2.60.40.10">
    <property type="entry name" value="Immunoglobulins"/>
    <property type="match status" value="1"/>
</dbReference>
<name>A0A853F9G1_9BURK</name>
<comment type="caution">
    <text evidence="7">The sequence shown here is derived from an EMBL/GenBank/DDBJ whole genome shotgun (WGS) entry which is preliminary data.</text>
</comment>
<evidence type="ECO:0000256" key="1">
    <source>
        <dbReference type="ARBA" id="ARBA00004496"/>
    </source>
</evidence>
<dbReference type="OrthoDB" id="9775130at2"/>
<evidence type="ECO:0000256" key="2">
    <source>
        <dbReference type="ARBA" id="ARBA00022490"/>
    </source>
</evidence>
<dbReference type="EMBL" id="JACCEW010000001">
    <property type="protein sequence ID" value="NYT36242.1"/>
    <property type="molecule type" value="Genomic_DNA"/>
</dbReference>
<protein>
    <submittedName>
        <fullName evidence="7">DUF3327 domain-containing protein</fullName>
    </submittedName>
</protein>
<dbReference type="AlphaFoldDB" id="A0A853F9G1"/>
<keyword evidence="2" id="KW-0963">Cytoplasm</keyword>
<dbReference type="Pfam" id="PF11806">
    <property type="entry name" value="Enterochelin_N"/>
    <property type="match status" value="1"/>
</dbReference>
<reference evidence="7 8" key="1">
    <citation type="submission" date="2020-07" db="EMBL/GenBank/DDBJ databases">
        <title>Taxonomic revisions and descriptions of new bacterial species based on genomic comparisons in the high-G+C-content subgroup of the family Alcaligenaceae.</title>
        <authorList>
            <person name="Szabo A."/>
            <person name="Felfoldi T."/>
        </authorList>
    </citation>
    <scope>NUCLEOTIDE SEQUENCE [LARGE SCALE GENOMIC DNA]</scope>
    <source>
        <strain evidence="7 8">DSM 25264</strain>
    </source>
</reference>
<sequence>MLVLSLLSQPALAQQASQRTQGGAGSPSDSTAPHMLAVGDAIHASVAPGTQQVYRMKVPAGHVIQADFNGRGVTLDLQDAQRRHLRRLGVADAGTMGLMWIASAGQRLVVRATGSEVGQVNLTLTRSLAPAPQGGEPSAASLESPRLRALQKTLDEGGDTDAFWREMALAGTPLIEPLSDAESLVTFLWQGEGSNIRLFGSPSGNHDPLARLGDSDVWWTTFRMPNTARLSYRIAPDVPLVEGSKRDQRRVILATAQRDPLNPHVFPAMEDASLDVYQGFSVLTLPDAPPQPWVRPRVNVASGSVQHYRLASRLLGNERDVWIYRPTHAAPEALLVMFDGQAYRSRVPMPVIMDNLIADGLIPPTAMILIANPGPEERGRELPPNKTFGRFLGEELMPWARMHGLAQPAAQTVIGGSSYGGLAAAYAGLMNSRWFGNILSLSGSYWWSPEGERPGWMMRQYAQADKLPLKFYLDAGRYEATRGGHIGILETSRHFGDVLRAKGYPVTQVEHDTGHDYLHWQGSVACGLVALLNPGRYAQGLKGCE</sequence>
<evidence type="ECO:0000256" key="5">
    <source>
        <dbReference type="SAM" id="MobiDB-lite"/>
    </source>
</evidence>
<evidence type="ECO:0000313" key="7">
    <source>
        <dbReference type="EMBL" id="NYT36242.1"/>
    </source>
</evidence>
<dbReference type="SUPFAM" id="SSF81296">
    <property type="entry name" value="E set domains"/>
    <property type="match status" value="1"/>
</dbReference>
<dbReference type="InterPro" id="IPR029058">
    <property type="entry name" value="AB_hydrolase_fold"/>
</dbReference>
<keyword evidence="3" id="KW-0378">Hydrolase</keyword>
<dbReference type="GO" id="GO:0006826">
    <property type="term" value="P:iron ion transport"/>
    <property type="evidence" value="ECO:0007669"/>
    <property type="project" value="InterPro"/>
</dbReference>
<dbReference type="GO" id="GO:0005506">
    <property type="term" value="F:iron ion binding"/>
    <property type="evidence" value="ECO:0007669"/>
    <property type="project" value="InterPro"/>
</dbReference>
<dbReference type="GO" id="GO:0005737">
    <property type="term" value="C:cytoplasm"/>
    <property type="evidence" value="ECO:0007669"/>
    <property type="project" value="UniProtKB-SubCell"/>
</dbReference>
<comment type="subcellular location">
    <subcellularLocation>
        <location evidence="1">Cytoplasm</location>
    </subcellularLocation>
</comment>
<organism evidence="7 8">
    <name type="scientific">Allopusillimonas soli</name>
    <dbReference type="NCBI Taxonomy" id="659016"/>
    <lineage>
        <taxon>Bacteria</taxon>
        <taxon>Pseudomonadati</taxon>
        <taxon>Pseudomonadota</taxon>
        <taxon>Betaproteobacteria</taxon>
        <taxon>Burkholderiales</taxon>
        <taxon>Alcaligenaceae</taxon>
        <taxon>Allopusillimonas</taxon>
    </lineage>
</organism>
<dbReference type="InterPro" id="IPR050583">
    <property type="entry name" value="Mycobacterial_A85_antigen"/>
</dbReference>
<dbReference type="PANTHER" id="PTHR48098">
    <property type="entry name" value="ENTEROCHELIN ESTERASE-RELATED"/>
    <property type="match status" value="1"/>
</dbReference>
<dbReference type="Pfam" id="PF00756">
    <property type="entry name" value="Esterase"/>
    <property type="match status" value="1"/>
</dbReference>
<dbReference type="GO" id="GO:0008849">
    <property type="term" value="F:enterochelin esterase activity"/>
    <property type="evidence" value="ECO:0007669"/>
    <property type="project" value="InterPro"/>
</dbReference>
<dbReference type="InterPro" id="IPR021764">
    <property type="entry name" value="Enterochelin_esterase_N"/>
</dbReference>